<keyword evidence="1" id="KW-0732">Signal</keyword>
<proteinExistence type="predicted"/>
<reference evidence="2 3" key="1">
    <citation type="journal article" date="2024" name="Plant Biotechnol. J.">
        <title>Dendrobium thyrsiflorum genome and its molecular insights into genes involved in important horticultural traits.</title>
        <authorList>
            <person name="Chen B."/>
            <person name="Wang J.Y."/>
            <person name="Zheng P.J."/>
            <person name="Li K.L."/>
            <person name="Liang Y.M."/>
            <person name="Chen X.F."/>
            <person name="Zhang C."/>
            <person name="Zhao X."/>
            <person name="He X."/>
            <person name="Zhang G.Q."/>
            <person name="Liu Z.J."/>
            <person name="Xu Q."/>
        </authorList>
    </citation>
    <scope>NUCLEOTIDE SEQUENCE [LARGE SCALE GENOMIC DNA]</scope>
    <source>
        <strain evidence="2">GZMU011</strain>
    </source>
</reference>
<evidence type="ECO:0008006" key="4">
    <source>
        <dbReference type="Google" id="ProtNLM"/>
    </source>
</evidence>
<evidence type="ECO:0000313" key="3">
    <source>
        <dbReference type="Proteomes" id="UP001552299"/>
    </source>
</evidence>
<dbReference type="Proteomes" id="UP001552299">
    <property type="component" value="Unassembled WGS sequence"/>
</dbReference>
<sequence length="61" mass="6957">MRRDLHKSLLQLLLSLLFDFATTIRLFGSFHDDPFLSAWKSRYSANGAAIKEFPTLSSLLV</sequence>
<comment type="caution">
    <text evidence="2">The sequence shown here is derived from an EMBL/GenBank/DDBJ whole genome shotgun (WGS) entry which is preliminary data.</text>
</comment>
<name>A0ABD0UYP7_DENTH</name>
<feature type="signal peptide" evidence="1">
    <location>
        <begin position="1"/>
        <end position="23"/>
    </location>
</feature>
<evidence type="ECO:0000313" key="2">
    <source>
        <dbReference type="EMBL" id="KAL0917648.1"/>
    </source>
</evidence>
<gene>
    <name evidence="2" type="ORF">M5K25_012726</name>
</gene>
<organism evidence="2 3">
    <name type="scientific">Dendrobium thyrsiflorum</name>
    <name type="common">Pinecone-like raceme dendrobium</name>
    <name type="synonym">Orchid</name>
    <dbReference type="NCBI Taxonomy" id="117978"/>
    <lineage>
        <taxon>Eukaryota</taxon>
        <taxon>Viridiplantae</taxon>
        <taxon>Streptophyta</taxon>
        <taxon>Embryophyta</taxon>
        <taxon>Tracheophyta</taxon>
        <taxon>Spermatophyta</taxon>
        <taxon>Magnoliopsida</taxon>
        <taxon>Liliopsida</taxon>
        <taxon>Asparagales</taxon>
        <taxon>Orchidaceae</taxon>
        <taxon>Epidendroideae</taxon>
        <taxon>Malaxideae</taxon>
        <taxon>Dendrobiinae</taxon>
        <taxon>Dendrobium</taxon>
    </lineage>
</organism>
<feature type="chain" id="PRO_5044785375" description="Secreted protein" evidence="1">
    <location>
        <begin position="24"/>
        <end position="61"/>
    </location>
</feature>
<keyword evidence="3" id="KW-1185">Reference proteome</keyword>
<evidence type="ECO:0000256" key="1">
    <source>
        <dbReference type="SAM" id="SignalP"/>
    </source>
</evidence>
<dbReference type="AlphaFoldDB" id="A0ABD0UYP7"/>
<dbReference type="EMBL" id="JANQDX010000010">
    <property type="protein sequence ID" value="KAL0917648.1"/>
    <property type="molecule type" value="Genomic_DNA"/>
</dbReference>
<accession>A0ABD0UYP7</accession>
<protein>
    <recommendedName>
        <fullName evidence="4">Secreted protein</fullName>
    </recommendedName>
</protein>